<evidence type="ECO:0000256" key="1">
    <source>
        <dbReference type="SAM" id="MobiDB-lite"/>
    </source>
</evidence>
<dbReference type="Proteomes" id="UP000748025">
    <property type="component" value="Unassembled WGS sequence"/>
</dbReference>
<dbReference type="AlphaFoldDB" id="A0A9P7N4K7"/>
<feature type="transmembrane region" description="Helical" evidence="2">
    <location>
        <begin position="203"/>
        <end position="226"/>
    </location>
</feature>
<reference evidence="3" key="1">
    <citation type="journal article" date="2020" name="bioRxiv">
        <title>Whole genome comparisons of ergot fungi reveals the divergence and evolution of species within the genus Claviceps are the result of varying mechanisms driving genome evolution and host range expansion.</title>
        <authorList>
            <person name="Wyka S.A."/>
            <person name="Mondo S.J."/>
            <person name="Liu M."/>
            <person name="Dettman J."/>
            <person name="Nalam V."/>
            <person name="Broders K.D."/>
        </authorList>
    </citation>
    <scope>NUCLEOTIDE SEQUENCE</scope>
    <source>
        <strain evidence="3">CCC 602</strain>
    </source>
</reference>
<keyword evidence="2" id="KW-1133">Transmembrane helix</keyword>
<feature type="region of interest" description="Disordered" evidence="1">
    <location>
        <begin position="1"/>
        <end position="24"/>
    </location>
</feature>
<sequence length="236" mass="27169">MWFFPKRQAPMPKEDVESTDDAPGRNAIKRSAKFNKRHVVYLLCRDAIPGMVISAAINMAISYVMYVEANTQPAVYLFRLPKTLAGDAAVTILVHCVATWFLKFHLVHYDLQHGLVQPIEVVDDQPFTEDVCWLMFLSTEKEATTEDVRMNSIKWVTRHAIRALAFALLFLLAFWPISLIPLIMVGDREGNDFMYHRMWTPQIFKTTLGGVLGFMTSPVLSMLWLMKYGWEANHKR</sequence>
<evidence type="ECO:0000313" key="3">
    <source>
        <dbReference type="EMBL" id="KAG5987298.1"/>
    </source>
</evidence>
<feature type="transmembrane region" description="Helical" evidence="2">
    <location>
        <begin position="39"/>
        <end position="64"/>
    </location>
</feature>
<protein>
    <submittedName>
        <fullName evidence="3">Uncharacterized protein</fullName>
    </submittedName>
</protein>
<dbReference type="Pfam" id="PF10445">
    <property type="entry name" value="DUF2456"/>
    <property type="match status" value="1"/>
</dbReference>
<evidence type="ECO:0000313" key="4">
    <source>
        <dbReference type="Proteomes" id="UP000748025"/>
    </source>
</evidence>
<proteinExistence type="predicted"/>
<dbReference type="InterPro" id="IPR018852">
    <property type="entry name" value="DUF2456"/>
</dbReference>
<name>A0A9P7N4K7_9HYPO</name>
<dbReference type="OrthoDB" id="15595at2759"/>
<accession>A0A9P7N4K7</accession>
<feature type="transmembrane region" description="Helical" evidence="2">
    <location>
        <begin position="160"/>
        <end position="183"/>
    </location>
</feature>
<dbReference type="EMBL" id="SRPW01003352">
    <property type="protein sequence ID" value="KAG5987298.1"/>
    <property type="molecule type" value="Genomic_DNA"/>
</dbReference>
<feature type="transmembrane region" description="Helical" evidence="2">
    <location>
        <begin position="84"/>
        <end position="102"/>
    </location>
</feature>
<organism evidence="3 4">
    <name type="scientific">Claviceps pusilla</name>
    <dbReference type="NCBI Taxonomy" id="123648"/>
    <lineage>
        <taxon>Eukaryota</taxon>
        <taxon>Fungi</taxon>
        <taxon>Dikarya</taxon>
        <taxon>Ascomycota</taxon>
        <taxon>Pezizomycotina</taxon>
        <taxon>Sordariomycetes</taxon>
        <taxon>Hypocreomycetidae</taxon>
        <taxon>Hypocreales</taxon>
        <taxon>Clavicipitaceae</taxon>
        <taxon>Claviceps</taxon>
    </lineage>
</organism>
<keyword evidence="2" id="KW-0812">Transmembrane</keyword>
<gene>
    <name evidence="3" type="ORF">E4U43_005148</name>
</gene>
<keyword evidence="2" id="KW-0472">Membrane</keyword>
<dbReference type="PANTHER" id="PTHR28297:SF1">
    <property type="entry name" value="FUNGAL PROTEIN"/>
    <property type="match status" value="1"/>
</dbReference>
<keyword evidence="4" id="KW-1185">Reference proteome</keyword>
<comment type="caution">
    <text evidence="3">The sequence shown here is derived from an EMBL/GenBank/DDBJ whole genome shotgun (WGS) entry which is preliminary data.</text>
</comment>
<evidence type="ECO:0000256" key="2">
    <source>
        <dbReference type="SAM" id="Phobius"/>
    </source>
</evidence>
<dbReference type="PANTHER" id="PTHR28297">
    <property type="entry name" value="FUNGAL PROTEIN"/>
    <property type="match status" value="1"/>
</dbReference>